<dbReference type="RefSeq" id="WP_238466941.1">
    <property type="nucleotide sequence ID" value="NZ_JAKLJA010000030.1"/>
</dbReference>
<protein>
    <submittedName>
        <fullName evidence="2">Pentapeptide repeat-containing protein</fullName>
    </submittedName>
</protein>
<comment type="caution">
    <text evidence="2">The sequence shown here is derived from an EMBL/GenBank/DDBJ whole genome shotgun (WGS) entry which is preliminary data.</text>
</comment>
<dbReference type="InterPro" id="IPR001646">
    <property type="entry name" value="5peptide_repeat"/>
</dbReference>
<evidence type="ECO:0000313" key="3">
    <source>
        <dbReference type="Proteomes" id="UP001139308"/>
    </source>
</evidence>
<evidence type="ECO:0000259" key="1">
    <source>
        <dbReference type="Pfam" id="PF09937"/>
    </source>
</evidence>
<dbReference type="InterPro" id="IPR018683">
    <property type="entry name" value="DUF2169"/>
</dbReference>
<proteinExistence type="predicted"/>
<dbReference type="EMBL" id="JAKLJA010000030">
    <property type="protein sequence ID" value="MCG5077027.1"/>
    <property type="molecule type" value="Genomic_DNA"/>
</dbReference>
<name>A0A9X1RW49_9BURK</name>
<gene>
    <name evidence="2" type="ORF">L5014_27405</name>
</gene>
<organism evidence="2 3">
    <name type="scientific">Paraburkholderia tagetis</name>
    <dbReference type="NCBI Taxonomy" id="2913261"/>
    <lineage>
        <taxon>Bacteria</taxon>
        <taxon>Pseudomonadati</taxon>
        <taxon>Pseudomonadota</taxon>
        <taxon>Betaproteobacteria</taxon>
        <taxon>Burkholderiales</taxon>
        <taxon>Burkholderiaceae</taxon>
        <taxon>Paraburkholderia</taxon>
    </lineage>
</organism>
<dbReference type="Pfam" id="PF00805">
    <property type="entry name" value="Pentapeptide"/>
    <property type="match status" value="4"/>
</dbReference>
<dbReference type="AlphaFoldDB" id="A0A9X1RW49"/>
<keyword evidence="3" id="KW-1185">Reference proteome</keyword>
<feature type="domain" description="DUF2169" evidence="1">
    <location>
        <begin position="118"/>
        <end position="234"/>
    </location>
</feature>
<dbReference type="Pfam" id="PF09937">
    <property type="entry name" value="DUF2169"/>
    <property type="match status" value="1"/>
</dbReference>
<reference evidence="2" key="1">
    <citation type="submission" date="2022-01" db="EMBL/GenBank/DDBJ databases">
        <title>Genome sequence and assembly of Parabukholderia sp. RG36.</title>
        <authorList>
            <person name="Chhetri G."/>
        </authorList>
    </citation>
    <scope>NUCLEOTIDE SEQUENCE</scope>
    <source>
        <strain evidence="2">RG36</strain>
    </source>
</reference>
<dbReference type="PANTHER" id="PTHR14136">
    <property type="entry name" value="BTB_POZ DOMAIN-CONTAINING PROTEIN KCTD9"/>
    <property type="match status" value="1"/>
</dbReference>
<dbReference type="InterPro" id="IPR051082">
    <property type="entry name" value="Pentapeptide-BTB/POZ_domain"/>
</dbReference>
<dbReference type="PANTHER" id="PTHR14136:SF17">
    <property type="entry name" value="BTB_POZ DOMAIN-CONTAINING PROTEIN KCTD9"/>
    <property type="match status" value="1"/>
</dbReference>
<sequence length="794" mass="85420">MRIIKPMAAGILTRIYRLDGIERLGVAMPLMTTLEDTPCIVGEQELTRLAPEVLRAATLDAGYAKPHAEFLVAGSAFAAHCDAQRTSRVGIAFGGHAKHLAVAFPDTPDEASIAIDEFMPVAIDTPERRALYGEWDQASAAADPFGFPPAFERGWFNVAPADQQRRDLQAWPDAVPWRIAGMHPVHARQQGTLPPLRGRCFAIRQGTPGLEPVPMRLSTVWFMPDRERAVLIFHGEIPVEQFDANDIECLMLAVETPDEPRSTEHYAQVHAKRTHARDAAMHSLVDADLMPSKVNSAASFPDPTPPAPAWQSAMQRYGERLMRDAQARTRALQPSALAAAAVPPSASFDALGMPSLAPALPRLSELADFVAKNQAMADEATAQARSHAAVAQARMAAQPGVPQGIGAGRRGPPQIKRLMDTLRATPAATPVLPPDLENKLLAMYRQSAQHQEAAFTATAEASQSARMSVKEKLARGESLAGEDLTGIDLSGLDLRGADLSNALMENANLSGTDLSEATLAGAVLVRAALHRTQLAGANLSEANLSLANCEETSFKGATLERATCEKTVFRRCDFSSAHLERTDLRECEWEAPRFAGAALKELVIVGQTLAGADFNGTTIRKMSFVQCTLKETSFGKAYIEGFGFLDTRASQLNFDGATIRKACFIKNTQLDSTRFAGATLTEVNFRSVPAPGLCLEGASTSQCDFSDAVLTGANLRGAKLHRAILIRTDLTDADLSNSDLIGAFMRGANLTRAKLAGANLFRALLAEARLDDLAGLEDAYTVQTTWVPRARAAA</sequence>
<dbReference type="Proteomes" id="UP001139308">
    <property type="component" value="Unassembled WGS sequence"/>
</dbReference>
<dbReference type="Gene3D" id="2.160.20.80">
    <property type="entry name" value="E3 ubiquitin-protein ligase SopA"/>
    <property type="match status" value="2"/>
</dbReference>
<accession>A0A9X1RW49</accession>
<dbReference type="SUPFAM" id="SSF141571">
    <property type="entry name" value="Pentapeptide repeat-like"/>
    <property type="match status" value="2"/>
</dbReference>
<evidence type="ECO:0000313" key="2">
    <source>
        <dbReference type="EMBL" id="MCG5077027.1"/>
    </source>
</evidence>